<dbReference type="AlphaFoldDB" id="A0A9P4GS18"/>
<dbReference type="EMBL" id="ML976614">
    <property type="protein sequence ID" value="KAF1850396.1"/>
    <property type="molecule type" value="Genomic_DNA"/>
</dbReference>
<evidence type="ECO:0008006" key="3">
    <source>
        <dbReference type="Google" id="ProtNLM"/>
    </source>
</evidence>
<organism evidence="1 2">
    <name type="scientific">Cucurbitaria berberidis CBS 394.84</name>
    <dbReference type="NCBI Taxonomy" id="1168544"/>
    <lineage>
        <taxon>Eukaryota</taxon>
        <taxon>Fungi</taxon>
        <taxon>Dikarya</taxon>
        <taxon>Ascomycota</taxon>
        <taxon>Pezizomycotina</taxon>
        <taxon>Dothideomycetes</taxon>
        <taxon>Pleosporomycetidae</taxon>
        <taxon>Pleosporales</taxon>
        <taxon>Pleosporineae</taxon>
        <taxon>Cucurbitariaceae</taxon>
        <taxon>Cucurbitaria</taxon>
    </lineage>
</organism>
<dbReference type="OrthoDB" id="3793483at2759"/>
<sequence length="253" mass="29042">MSSSDILDTSHAMARKRTHDEVSLIASSIRADDTVLVTCPDTEFGGWHVSGSLLQSVVHNKKYTTLLEEGTAKELYIPNCSPLEVELFLQWLYFGSYSEESGFAKKLSWNLGELQNTGLEITSASSTNVMVWAVKAAWLSWYLGAHLEAPQFQNYAMTRLFDAYERQDPKATVDFDLWTISNRSLPKVALFFEEMVIRNWGDTSVVDHTREEWSLLIVKHESFRVKFMKGMAVSLEKRREEPMKLEHYLIEED</sequence>
<accession>A0A9P4GS18</accession>
<dbReference type="Proteomes" id="UP000800039">
    <property type="component" value="Unassembled WGS sequence"/>
</dbReference>
<evidence type="ECO:0000313" key="2">
    <source>
        <dbReference type="Proteomes" id="UP000800039"/>
    </source>
</evidence>
<gene>
    <name evidence="1" type="ORF">K460DRAFT_390910</name>
</gene>
<protein>
    <recommendedName>
        <fullName evidence="3">BTB domain-containing protein</fullName>
    </recommendedName>
</protein>
<proteinExistence type="predicted"/>
<reference evidence="1" key="1">
    <citation type="submission" date="2020-01" db="EMBL/GenBank/DDBJ databases">
        <authorList>
            <consortium name="DOE Joint Genome Institute"/>
            <person name="Haridas S."/>
            <person name="Albert R."/>
            <person name="Binder M."/>
            <person name="Bloem J."/>
            <person name="Labutti K."/>
            <person name="Salamov A."/>
            <person name="Andreopoulos B."/>
            <person name="Baker S.E."/>
            <person name="Barry K."/>
            <person name="Bills G."/>
            <person name="Bluhm B.H."/>
            <person name="Cannon C."/>
            <person name="Castanera R."/>
            <person name="Culley D.E."/>
            <person name="Daum C."/>
            <person name="Ezra D."/>
            <person name="Gonzalez J.B."/>
            <person name="Henrissat B."/>
            <person name="Kuo A."/>
            <person name="Liang C."/>
            <person name="Lipzen A."/>
            <person name="Lutzoni F."/>
            <person name="Magnuson J."/>
            <person name="Mondo S."/>
            <person name="Nolan M."/>
            <person name="Ohm R."/>
            <person name="Pangilinan J."/>
            <person name="Park H.-J."/>
            <person name="Ramirez L."/>
            <person name="Alfaro M."/>
            <person name="Sun H."/>
            <person name="Tritt A."/>
            <person name="Yoshinaga Y."/>
            <person name="Zwiers L.-H."/>
            <person name="Turgeon B.G."/>
            <person name="Goodwin S.B."/>
            <person name="Spatafora J.W."/>
            <person name="Crous P.W."/>
            <person name="Grigoriev I.V."/>
        </authorList>
    </citation>
    <scope>NUCLEOTIDE SEQUENCE</scope>
    <source>
        <strain evidence="1">CBS 394.84</strain>
    </source>
</reference>
<evidence type="ECO:0000313" key="1">
    <source>
        <dbReference type="EMBL" id="KAF1850396.1"/>
    </source>
</evidence>
<dbReference type="RefSeq" id="XP_040792959.1">
    <property type="nucleotide sequence ID" value="XM_040935802.1"/>
</dbReference>
<comment type="caution">
    <text evidence="1">The sequence shown here is derived from an EMBL/GenBank/DDBJ whole genome shotgun (WGS) entry which is preliminary data.</text>
</comment>
<dbReference type="GeneID" id="63853053"/>
<keyword evidence="2" id="KW-1185">Reference proteome</keyword>
<name>A0A9P4GS18_9PLEO</name>